<dbReference type="CDD" id="cd08061">
    <property type="entry name" value="MPN_NPL4"/>
    <property type="match status" value="1"/>
</dbReference>
<dbReference type="InterPro" id="IPR037518">
    <property type="entry name" value="MPN"/>
</dbReference>
<dbReference type="EMBL" id="JAEUBF010000026">
    <property type="protein sequence ID" value="KAH3680899.1"/>
    <property type="molecule type" value="Genomic_DNA"/>
</dbReference>
<evidence type="ECO:0000256" key="6">
    <source>
        <dbReference type="ARBA" id="ARBA00022816"/>
    </source>
</evidence>
<dbReference type="InterPro" id="IPR007716">
    <property type="entry name" value="NPL4_Zn-bd_put"/>
</dbReference>
<keyword evidence="7" id="KW-0811">Translocation</keyword>
<dbReference type="Pfam" id="PF05021">
    <property type="entry name" value="NPL4"/>
    <property type="match status" value="1"/>
</dbReference>
<dbReference type="PANTHER" id="PTHR12710:SF0">
    <property type="entry name" value="NUCLEAR PROTEIN LOCALIZATION PROTEIN 4 HOMOLOG"/>
    <property type="match status" value="1"/>
</dbReference>
<dbReference type="AlphaFoldDB" id="A0A9P8TJA2"/>
<keyword evidence="6" id="KW-0509">mRNA transport</keyword>
<gene>
    <name evidence="9" type="ORF">WICMUC_000042</name>
</gene>
<evidence type="ECO:0000256" key="3">
    <source>
        <dbReference type="ARBA" id="ARBA00004556"/>
    </source>
</evidence>
<dbReference type="PROSITE" id="PS50249">
    <property type="entry name" value="MPN"/>
    <property type="match status" value="1"/>
</dbReference>
<dbReference type="PIRSF" id="PIRSF010052">
    <property type="entry name" value="Polyub_prc_Npl4"/>
    <property type="match status" value="1"/>
</dbReference>
<comment type="caution">
    <text evidence="9">The sequence shown here is derived from an EMBL/GenBank/DDBJ whole genome shotgun (WGS) entry which is preliminary data.</text>
</comment>
<evidence type="ECO:0000256" key="7">
    <source>
        <dbReference type="ARBA" id="ARBA00023010"/>
    </source>
</evidence>
<comment type="subcellular location">
    <subcellularLocation>
        <location evidence="3">Cytoplasm</location>
        <location evidence="3">Perinuclear region</location>
    </subcellularLocation>
    <subcellularLocation>
        <location evidence="2">Endoplasmic reticulum membrane</location>
        <topology evidence="2">Peripheral membrane protein</topology>
    </subcellularLocation>
    <subcellularLocation>
        <location evidence="1">Nucleus membrane</location>
        <topology evidence="1">Peripheral membrane protein</topology>
        <orientation evidence="1">Cytoplasmic side</orientation>
    </subcellularLocation>
</comment>
<dbReference type="GO" id="GO:0005789">
    <property type="term" value="C:endoplasmic reticulum membrane"/>
    <property type="evidence" value="ECO:0007669"/>
    <property type="project" value="UniProtKB-SubCell"/>
</dbReference>
<dbReference type="Proteomes" id="UP000769528">
    <property type="component" value="Unassembled WGS sequence"/>
</dbReference>
<evidence type="ECO:0000256" key="5">
    <source>
        <dbReference type="ARBA" id="ARBA00019709"/>
    </source>
</evidence>
<evidence type="ECO:0000259" key="8">
    <source>
        <dbReference type="PROSITE" id="PS50249"/>
    </source>
</evidence>
<evidence type="ECO:0000256" key="2">
    <source>
        <dbReference type="ARBA" id="ARBA00004406"/>
    </source>
</evidence>
<keyword evidence="7" id="KW-0653">Protein transport</keyword>
<reference evidence="9" key="1">
    <citation type="journal article" date="2021" name="Open Biol.">
        <title>Shared evolutionary footprints suggest mitochondrial oxidative damage underlies multiple complex I losses in fungi.</title>
        <authorList>
            <person name="Schikora-Tamarit M.A."/>
            <person name="Marcet-Houben M."/>
            <person name="Nosek J."/>
            <person name="Gabaldon T."/>
        </authorList>
    </citation>
    <scope>NUCLEOTIDE SEQUENCE</scope>
    <source>
        <strain evidence="9">CBS6341</strain>
    </source>
</reference>
<evidence type="ECO:0000313" key="9">
    <source>
        <dbReference type="EMBL" id="KAH3680899.1"/>
    </source>
</evidence>
<evidence type="ECO:0000256" key="1">
    <source>
        <dbReference type="ARBA" id="ARBA00004335"/>
    </source>
</evidence>
<feature type="domain" description="MPN" evidence="8">
    <location>
        <begin position="222"/>
        <end position="360"/>
    </location>
</feature>
<dbReference type="GO" id="GO:0048471">
    <property type="term" value="C:perinuclear region of cytoplasm"/>
    <property type="evidence" value="ECO:0007669"/>
    <property type="project" value="UniProtKB-SubCell"/>
</dbReference>
<organism evidence="9 10">
    <name type="scientific">Wickerhamomyces mucosus</name>
    <dbReference type="NCBI Taxonomy" id="1378264"/>
    <lineage>
        <taxon>Eukaryota</taxon>
        <taxon>Fungi</taxon>
        <taxon>Dikarya</taxon>
        <taxon>Ascomycota</taxon>
        <taxon>Saccharomycotina</taxon>
        <taxon>Saccharomycetes</taxon>
        <taxon>Phaffomycetales</taxon>
        <taxon>Wickerhamomycetaceae</taxon>
        <taxon>Wickerhamomyces</taxon>
    </lineage>
</organism>
<dbReference type="GO" id="GO:0051028">
    <property type="term" value="P:mRNA transport"/>
    <property type="evidence" value="ECO:0007669"/>
    <property type="project" value="UniProtKB-KW"/>
</dbReference>
<keyword evidence="10" id="KW-1185">Reference proteome</keyword>
<dbReference type="GO" id="GO:0006511">
    <property type="term" value="P:ubiquitin-dependent protein catabolic process"/>
    <property type="evidence" value="ECO:0007669"/>
    <property type="project" value="InterPro"/>
</dbReference>
<proteinExistence type="inferred from homology"/>
<keyword evidence="6" id="KW-0813">Transport</keyword>
<dbReference type="InterPro" id="IPR007717">
    <property type="entry name" value="NPL4_C"/>
</dbReference>
<accession>A0A9P8TJA2</accession>
<dbReference type="GO" id="GO:0031965">
    <property type="term" value="C:nuclear membrane"/>
    <property type="evidence" value="ECO:0007669"/>
    <property type="project" value="UniProtKB-SubCell"/>
</dbReference>
<name>A0A9P8TJA2_9ASCO</name>
<dbReference type="Pfam" id="PF05020">
    <property type="entry name" value="zf-NPL4"/>
    <property type="match status" value="1"/>
</dbReference>
<dbReference type="GO" id="GO:0015031">
    <property type="term" value="P:protein transport"/>
    <property type="evidence" value="ECO:0007669"/>
    <property type="project" value="UniProtKB-KW"/>
</dbReference>
<dbReference type="OrthoDB" id="10251089at2759"/>
<evidence type="ECO:0000256" key="4">
    <source>
        <dbReference type="ARBA" id="ARBA00011025"/>
    </source>
</evidence>
<protein>
    <recommendedName>
        <fullName evidence="5">Nuclear protein localization protein 4</fullName>
    </recommendedName>
</protein>
<dbReference type="InterPro" id="IPR016563">
    <property type="entry name" value="Npl4"/>
</dbReference>
<dbReference type="GO" id="GO:0031625">
    <property type="term" value="F:ubiquitin protein ligase binding"/>
    <property type="evidence" value="ECO:0007669"/>
    <property type="project" value="TreeGrafter"/>
</dbReference>
<sequence length="555" mass="62261">MFRITSDANSPLARSVEQLALKLPKADLSTASIGNSPNGPFKPISSVLGQTLEQLGFKNGELLFINYGEQTQKQTSEDEATKSKPFISIASLNTKPSFIEELAVDRELTKETGLIPRKRSKLCRHSEKGMCEYCSPLPPWDKNYREEHNIKHSSFHAHVKELDHSINKNQGSSYIPPLSEFDFKIKANCPGGHEPWPKGICSKCQPSAITLQQQKFRMVDHLEFASSDIINSFLESWRQTGTQRIGLLYGRYEKYDKVPLGIKGVAEAIYEPPQHDENDGLTLGSPWEDEEKIDAIAKKAGLQKIGVIFTDLTDSGNSDGTVICKRHQDSFFLSSLEVIFASKLQNKYPNYTKFSESGKFSSKFITCVISGNIHGQIEISPYQVSEGAQALTSADIITGSTHPSMAYINETNDSRYVPEIFYNRINEYNLQVKVNAKPVFPVEYLLVTLSHGFPQDPNPVFKSNSFPIENRQAAGISQDLHEVKKHLKIDSANSNDVIYSLSDFHLLVYLFSLGVLSESEQDLVIRVATKHNLEDAYRLIEQPGWQTLLTIMRSS</sequence>
<reference evidence="9" key="2">
    <citation type="submission" date="2021-01" db="EMBL/GenBank/DDBJ databases">
        <authorList>
            <person name="Schikora-Tamarit M.A."/>
        </authorList>
    </citation>
    <scope>NUCLEOTIDE SEQUENCE</scope>
    <source>
        <strain evidence="9">CBS6341</strain>
    </source>
</reference>
<evidence type="ECO:0000313" key="10">
    <source>
        <dbReference type="Proteomes" id="UP000769528"/>
    </source>
</evidence>
<dbReference type="PANTHER" id="PTHR12710">
    <property type="entry name" value="NUCLEAR PROTEIN LOCALIZATION 4"/>
    <property type="match status" value="1"/>
</dbReference>
<comment type="similarity">
    <text evidence="4">Belongs to the NPL4 family.</text>
</comment>
<dbReference type="GO" id="GO:0043130">
    <property type="term" value="F:ubiquitin binding"/>
    <property type="evidence" value="ECO:0007669"/>
    <property type="project" value="TreeGrafter"/>
</dbReference>